<evidence type="ECO:0000259" key="1">
    <source>
        <dbReference type="Pfam" id="PF03372"/>
    </source>
</evidence>
<organism evidence="2 3">
    <name type="scientific">Coprobacter secundus subsp. similis</name>
    <dbReference type="NCBI Taxonomy" id="2751153"/>
    <lineage>
        <taxon>Bacteria</taxon>
        <taxon>Pseudomonadati</taxon>
        <taxon>Bacteroidota</taxon>
        <taxon>Bacteroidia</taxon>
        <taxon>Bacteroidales</taxon>
        <taxon>Barnesiellaceae</taxon>
        <taxon>Coprobacter</taxon>
    </lineage>
</organism>
<dbReference type="AlphaFoldDB" id="A0A7G1HVI4"/>
<evidence type="ECO:0000313" key="3">
    <source>
        <dbReference type="Proteomes" id="UP000594042"/>
    </source>
</evidence>
<accession>A0A7G1HVI4</accession>
<keyword evidence="2" id="KW-0255">Endonuclease</keyword>
<feature type="domain" description="Endonuclease/exonuclease/phosphatase" evidence="1">
    <location>
        <begin position="40"/>
        <end position="331"/>
    </location>
</feature>
<keyword evidence="2" id="KW-0540">Nuclease</keyword>
<dbReference type="EMBL" id="AP023322">
    <property type="protein sequence ID" value="BCI62541.1"/>
    <property type="molecule type" value="Genomic_DNA"/>
</dbReference>
<sequence length="341" mass="38812">MRKLVLLSVVFVLCLGCNRKQTVKFLQLNVWQEGTMVKGGYDALVDELARTDADFVMLSEVRNYDGTRFCDRITASLKEKGKTYYSFYSYDSGLLSKYPIIDSATVFPENEDHGSIYKLVADMDGREVAVYTAHLDYRNCAYYDVRGYDGDNWAKMEAPLTDIDSILRKNVASQRDDAIRQFLDDAAKEREKGRLIFIGGDFNEPSHQDWTEATKDSADHHGLVIPWTVTTLLAENGYQDAYRTLYPDPVKYPGYTYPADCKDIDINKLLWAPEADERERVDYIFYYPAEGLALSDVALYGPNGCIRKGQRVPENSLDNFIAPIGVWPTDHKGVIAEFQIQ</sequence>
<keyword evidence="2" id="KW-0378">Hydrolase</keyword>
<keyword evidence="3" id="KW-1185">Reference proteome</keyword>
<dbReference type="PANTHER" id="PTHR41349:SF1">
    <property type="entry name" value="PROTEIN CBG08683"/>
    <property type="match status" value="1"/>
</dbReference>
<dbReference type="InterPro" id="IPR005135">
    <property type="entry name" value="Endo/exonuclease/phosphatase"/>
</dbReference>
<dbReference type="GO" id="GO:0004519">
    <property type="term" value="F:endonuclease activity"/>
    <property type="evidence" value="ECO:0007669"/>
    <property type="project" value="UniProtKB-KW"/>
</dbReference>
<dbReference type="Gene3D" id="3.60.10.10">
    <property type="entry name" value="Endonuclease/exonuclease/phosphatase"/>
    <property type="match status" value="1"/>
</dbReference>
<dbReference type="PANTHER" id="PTHR41349">
    <property type="match status" value="1"/>
</dbReference>
<dbReference type="SUPFAM" id="SSF56219">
    <property type="entry name" value="DNase I-like"/>
    <property type="match status" value="1"/>
</dbReference>
<name>A0A7G1HVI4_9BACT</name>
<dbReference type="Pfam" id="PF03372">
    <property type="entry name" value="Exo_endo_phos"/>
    <property type="match status" value="1"/>
</dbReference>
<dbReference type="InterPro" id="IPR036691">
    <property type="entry name" value="Endo/exonu/phosph_ase_sf"/>
</dbReference>
<dbReference type="Proteomes" id="UP000594042">
    <property type="component" value="Chromosome"/>
</dbReference>
<reference evidence="3" key="1">
    <citation type="submission" date="2020-07" db="EMBL/GenBank/DDBJ databases">
        <title>Complete genome sequencing of Coprobacter sp. strain 2CBH44.</title>
        <authorList>
            <person name="Sakamoto M."/>
            <person name="Murakami T."/>
            <person name="Mori H."/>
        </authorList>
    </citation>
    <scope>NUCLEOTIDE SEQUENCE [LARGE SCALE GENOMIC DNA]</scope>
    <source>
        <strain evidence="3">2CBH44</strain>
    </source>
</reference>
<gene>
    <name evidence="2" type="ORF">Cop2CBH44_08940</name>
</gene>
<dbReference type="KEGG" id="copr:Cop2CBH44_08940"/>
<dbReference type="RefSeq" id="WP_021929458.1">
    <property type="nucleotide sequence ID" value="NZ_AP023322.1"/>
</dbReference>
<protein>
    <submittedName>
        <fullName evidence="2">Endonuclease</fullName>
    </submittedName>
</protein>
<evidence type="ECO:0000313" key="2">
    <source>
        <dbReference type="EMBL" id="BCI62541.1"/>
    </source>
</evidence>
<proteinExistence type="predicted"/>